<dbReference type="OrthoDB" id="6612291at2759"/>
<evidence type="ECO:0000313" key="10">
    <source>
        <dbReference type="EMBL" id="TPX16386.1"/>
    </source>
</evidence>
<proteinExistence type="inferred from homology"/>
<feature type="transmembrane region" description="Helical" evidence="8">
    <location>
        <begin position="381"/>
        <end position="403"/>
    </location>
</feature>
<evidence type="ECO:0000256" key="8">
    <source>
        <dbReference type="SAM" id="Phobius"/>
    </source>
</evidence>
<comment type="subcellular location">
    <subcellularLocation>
        <location evidence="1">Membrane</location>
        <topology evidence="1">Multi-pass membrane protein</topology>
    </subcellularLocation>
</comment>
<dbReference type="PROSITE" id="PS00216">
    <property type="entry name" value="SUGAR_TRANSPORT_1"/>
    <property type="match status" value="1"/>
</dbReference>
<sequence length="516" mass="56614">MGEKKSFLGLTGRPLTIAQMATIVMPSFVLFGYNQSNLGGLVSLHDWVDHFPRIDTVNTTGSQKSNNATIQGVVIATFTLGALPGCLSCSYTADRFGRRAIIFLGALLTLIGEVLEASSFSLAQLIVGRLILGAGVGMLSGTVPTWQSECSSSSSRGRHVVLDGLFISLGYVLQAWINLGFYQYRTGPITWRPPVAIACFFSLVLMSCIFLMPESPRWLVRRNRIGEAQMTMAALKGLAPDADEIRNEMAAIEISLEGNAGKSASLASLLTMGEDKMLYRFGICILLQFYQQMSGGNLISVYSTVIFQQGLGLDAQTSRILSGGTLTWKFLSCFVSFFTIDRFGRRVALMVSGTGMASCMLGLAVATSFPRSNFAAQVVSVLFVFLFNFFIPIGFLGANFLYCTEVAPLRLRVAMSSISTANHWLWNFVVTMITPVAIESIGYKYYIVYTLVGFCIPFSVYFLYPETMGMRLEDIDLIFRNSPSVLKTVSYARTRPHLAVEEALDTKEKAEHSESA</sequence>
<evidence type="ECO:0000313" key="11">
    <source>
        <dbReference type="Proteomes" id="UP000319257"/>
    </source>
</evidence>
<evidence type="ECO:0000256" key="2">
    <source>
        <dbReference type="ARBA" id="ARBA00010992"/>
    </source>
</evidence>
<dbReference type="FunFam" id="1.20.1250.20:FF:000090">
    <property type="entry name" value="MFS sugar transporter, putative"/>
    <property type="match status" value="1"/>
</dbReference>
<feature type="transmembrane region" description="Helical" evidence="8">
    <location>
        <begin position="68"/>
        <end position="89"/>
    </location>
</feature>
<comment type="caution">
    <text evidence="10">The sequence shown here is derived from an EMBL/GenBank/DDBJ whole genome shotgun (WGS) entry which is preliminary data.</text>
</comment>
<dbReference type="PANTHER" id="PTHR48022">
    <property type="entry name" value="PLASTIDIC GLUCOSE TRANSPORTER 4"/>
    <property type="match status" value="1"/>
</dbReference>
<name>A0A507BAY1_9PEZI</name>
<dbReference type="InterPro" id="IPR036259">
    <property type="entry name" value="MFS_trans_sf"/>
</dbReference>
<feature type="transmembrane region" description="Helical" evidence="8">
    <location>
        <begin position="347"/>
        <end position="369"/>
    </location>
</feature>
<dbReference type="SUPFAM" id="SSF103473">
    <property type="entry name" value="MFS general substrate transporter"/>
    <property type="match status" value="1"/>
</dbReference>
<dbReference type="GO" id="GO:0005351">
    <property type="term" value="F:carbohydrate:proton symporter activity"/>
    <property type="evidence" value="ECO:0007669"/>
    <property type="project" value="TreeGrafter"/>
</dbReference>
<dbReference type="InterPro" id="IPR005828">
    <property type="entry name" value="MFS_sugar_transport-like"/>
</dbReference>
<organism evidence="10 11">
    <name type="scientific">Thyridium curvatum</name>
    <dbReference type="NCBI Taxonomy" id="1093900"/>
    <lineage>
        <taxon>Eukaryota</taxon>
        <taxon>Fungi</taxon>
        <taxon>Dikarya</taxon>
        <taxon>Ascomycota</taxon>
        <taxon>Pezizomycotina</taxon>
        <taxon>Sordariomycetes</taxon>
        <taxon>Sordariomycetidae</taxon>
        <taxon>Thyridiales</taxon>
        <taxon>Thyridiaceae</taxon>
        <taxon>Thyridium</taxon>
    </lineage>
</organism>
<dbReference type="GO" id="GO:0016020">
    <property type="term" value="C:membrane"/>
    <property type="evidence" value="ECO:0007669"/>
    <property type="project" value="UniProtKB-SubCell"/>
</dbReference>
<accession>A0A507BAY1</accession>
<feature type="transmembrane region" description="Helical" evidence="8">
    <location>
        <begin position="424"/>
        <end position="441"/>
    </location>
</feature>
<keyword evidence="11" id="KW-1185">Reference proteome</keyword>
<evidence type="ECO:0000256" key="5">
    <source>
        <dbReference type="ARBA" id="ARBA00022989"/>
    </source>
</evidence>
<reference evidence="10 11" key="1">
    <citation type="submission" date="2019-06" db="EMBL/GenBank/DDBJ databases">
        <title>Draft genome sequence of the filamentous fungus Phialemoniopsis curvata isolated from diesel fuel.</title>
        <authorList>
            <person name="Varaljay V.A."/>
            <person name="Lyon W.J."/>
            <person name="Crouch A.L."/>
            <person name="Drake C.E."/>
            <person name="Hollomon J.M."/>
            <person name="Nadeau L.J."/>
            <person name="Nunn H.S."/>
            <person name="Stevenson B.S."/>
            <person name="Bojanowski C.L."/>
            <person name="Crookes-Goodson W.J."/>
        </authorList>
    </citation>
    <scope>NUCLEOTIDE SEQUENCE [LARGE SCALE GENOMIC DNA]</scope>
    <source>
        <strain evidence="10 11">D216</strain>
    </source>
</reference>
<feature type="transmembrane region" description="Helical" evidence="8">
    <location>
        <begin position="194"/>
        <end position="212"/>
    </location>
</feature>
<evidence type="ECO:0000256" key="4">
    <source>
        <dbReference type="ARBA" id="ARBA00022692"/>
    </source>
</evidence>
<dbReference type="InterPro" id="IPR020846">
    <property type="entry name" value="MFS_dom"/>
</dbReference>
<evidence type="ECO:0000256" key="7">
    <source>
        <dbReference type="RuleBase" id="RU003346"/>
    </source>
</evidence>
<dbReference type="NCBIfam" id="TIGR00879">
    <property type="entry name" value="SP"/>
    <property type="match status" value="1"/>
</dbReference>
<dbReference type="Proteomes" id="UP000319257">
    <property type="component" value="Unassembled WGS sequence"/>
</dbReference>
<feature type="transmembrane region" description="Helical" evidence="8">
    <location>
        <begin position="121"/>
        <end position="139"/>
    </location>
</feature>
<keyword evidence="3 7" id="KW-0813">Transport</keyword>
<keyword evidence="6 8" id="KW-0472">Membrane</keyword>
<dbReference type="AlphaFoldDB" id="A0A507BAY1"/>
<dbReference type="InterPro" id="IPR003663">
    <property type="entry name" value="Sugar/inositol_transpt"/>
</dbReference>
<dbReference type="InterPro" id="IPR050360">
    <property type="entry name" value="MFS_Sugar_Transporters"/>
</dbReference>
<dbReference type="Pfam" id="PF00083">
    <property type="entry name" value="Sugar_tr"/>
    <property type="match status" value="1"/>
</dbReference>
<dbReference type="PRINTS" id="PR00171">
    <property type="entry name" value="SUGRTRNSPORT"/>
</dbReference>
<keyword evidence="4 8" id="KW-0812">Transmembrane</keyword>
<evidence type="ECO:0000256" key="1">
    <source>
        <dbReference type="ARBA" id="ARBA00004141"/>
    </source>
</evidence>
<protein>
    <recommendedName>
        <fullName evidence="9">Major facilitator superfamily (MFS) profile domain-containing protein</fullName>
    </recommendedName>
</protein>
<keyword evidence="5 8" id="KW-1133">Transmembrane helix</keyword>
<comment type="similarity">
    <text evidence="2 7">Belongs to the major facilitator superfamily. Sugar transporter (TC 2.A.1.1) family.</text>
</comment>
<dbReference type="EMBL" id="SKBQ01000018">
    <property type="protein sequence ID" value="TPX16386.1"/>
    <property type="molecule type" value="Genomic_DNA"/>
</dbReference>
<feature type="transmembrane region" description="Helical" evidence="8">
    <location>
        <begin position="160"/>
        <end position="182"/>
    </location>
</feature>
<dbReference type="PROSITE" id="PS50850">
    <property type="entry name" value="MFS"/>
    <property type="match status" value="1"/>
</dbReference>
<evidence type="ECO:0000256" key="3">
    <source>
        <dbReference type="ARBA" id="ARBA00022448"/>
    </source>
</evidence>
<evidence type="ECO:0000256" key="6">
    <source>
        <dbReference type="ARBA" id="ARBA00023136"/>
    </source>
</evidence>
<dbReference type="GeneID" id="41971482"/>
<feature type="domain" description="Major facilitator superfamily (MFS) profile" evidence="9">
    <location>
        <begin position="20"/>
        <end position="468"/>
    </location>
</feature>
<dbReference type="InParanoid" id="A0A507BAY1"/>
<gene>
    <name evidence="10" type="ORF">E0L32_004035</name>
</gene>
<dbReference type="InterPro" id="IPR005829">
    <property type="entry name" value="Sugar_transporter_CS"/>
</dbReference>
<dbReference type="RefSeq" id="XP_030998097.1">
    <property type="nucleotide sequence ID" value="XM_031138401.1"/>
</dbReference>
<evidence type="ECO:0000259" key="9">
    <source>
        <dbReference type="PROSITE" id="PS50850"/>
    </source>
</evidence>
<dbReference type="Gene3D" id="1.20.1250.20">
    <property type="entry name" value="MFS general substrate transporter like domains"/>
    <property type="match status" value="1"/>
</dbReference>
<feature type="transmembrane region" description="Helical" evidence="8">
    <location>
        <begin position="12"/>
        <end position="33"/>
    </location>
</feature>
<feature type="transmembrane region" description="Helical" evidence="8">
    <location>
        <begin position="447"/>
        <end position="464"/>
    </location>
</feature>
<feature type="transmembrane region" description="Helical" evidence="8">
    <location>
        <begin position="96"/>
        <end position="115"/>
    </location>
</feature>
<dbReference type="PANTHER" id="PTHR48022:SF45">
    <property type="entry name" value="MAJOR FACILITATOR SUPERFAMILY (MFS) PROFILE DOMAIN-CONTAINING PROTEIN-RELATED"/>
    <property type="match status" value="1"/>
</dbReference>